<proteinExistence type="predicted"/>
<accession>A0A6J5NKX5</accession>
<sequence>MKEKVEVLVNSLLDLPKEIMDLQTSALSVNEEIQKITDDIVLRENEIKTEINSATDESGKKLYSNEESRKIAFLNDSKTDATLTKLYSSKKGADSQLQSIRIEIEMKSNVQRNLRSILGVLSGTYSDH</sequence>
<protein>
    <submittedName>
        <fullName evidence="1">Uncharacterized protein</fullName>
    </submittedName>
</protein>
<name>A0A6J5NKX5_9CAUD</name>
<dbReference type="EMBL" id="LR796670">
    <property type="protein sequence ID" value="CAB4159507.1"/>
    <property type="molecule type" value="Genomic_DNA"/>
</dbReference>
<organism evidence="1">
    <name type="scientific">uncultured Caudovirales phage</name>
    <dbReference type="NCBI Taxonomy" id="2100421"/>
    <lineage>
        <taxon>Viruses</taxon>
        <taxon>Duplodnaviria</taxon>
        <taxon>Heunggongvirae</taxon>
        <taxon>Uroviricota</taxon>
        <taxon>Caudoviricetes</taxon>
        <taxon>Peduoviridae</taxon>
        <taxon>Maltschvirus</taxon>
        <taxon>Maltschvirus maltsch</taxon>
    </lineage>
</organism>
<gene>
    <name evidence="1" type="ORF">UFOVP699_243</name>
</gene>
<evidence type="ECO:0000313" key="1">
    <source>
        <dbReference type="EMBL" id="CAB4159507.1"/>
    </source>
</evidence>
<reference evidence="1" key="1">
    <citation type="submission" date="2020-04" db="EMBL/GenBank/DDBJ databases">
        <authorList>
            <person name="Chiriac C."/>
            <person name="Salcher M."/>
            <person name="Ghai R."/>
            <person name="Kavagutti S V."/>
        </authorList>
    </citation>
    <scope>NUCLEOTIDE SEQUENCE</scope>
</reference>